<sequence length="1277" mass="149894">MERILIDAIIPLGKKIEKFQKKNTTYISDREAILLRDNLKFNLSQVIAKILLETEFPDRSPKKFTSLLNQYTTTEKVDLNLDFYLSRGWLRIICGEVLIPPIIHSYLWSLSRDEEHSQNLTQIEKLALDFLKIYQPFTSLDCIGTISKEKVEDIIKNYGHPELNLEYVKNNILIGEHSIDESKLCWNGYQNSHLHSLALRTEITAHLWFGFKSTYSPTISFNLLIQLIQKSNFWAADFKEYLSDIECKELFEIINNFLENEKDLENSNIEYRKCLFDSGFARDSRDIDITKPFLYKEITQNRASSIILEVQKSKFSFYQETIYDHTTLRSIYNYILELLSNDTEILRDSNLMFFLEKTKKPYLSYTTYNHILTKQSELIPQLIFIDANFAKLAFTAIIDLDIDENLLIYTENKLKEGWREIENDKKWEVKANLGIKLFEILTNSTLLKVSNYSLNGGGNYQGKIETLVEVLFLLSNQAYSKKYDLQKHNYLKEIYNNSINYLEGILSVDNISILSDGIVFLSKKEIDLFQENKNFIHLNIGNLHLCLDLIKILEKLKLKEFLVDYLDNAIKEISHLIYNNLYLFYTIKTVEVEDYIDPTIKRTSPVIHGFGDFAFESIDWCHILLTLNRSNLIENLFNSFKLNLIFERNEDKYNDQNKNQKEKIILFLRSLLFAYKKLKQKSILDQLEKNTAILVEKWIVELSTTYNKNDLELGRVDIFEFPFTIFSNNQYTQSLISLLFECVNFFEETSVNIFIEKFFKNNLNINRALEAINKLKSKEAKKIVSNHIKEINFDSFIDSVPTISEIQSTMINAVNSEENWILAKSLVDMVINHYNKIKYNKKEILDLTTEVKLLLAFKEKDIDFIKKTIANSNNVLSRNIQRKAMYFNALHLSYNENLFEESEVIIRELINLEQNNIDYNFQLFRIYMLSPHKSNIAKVKSYEIWVEFIKDIINSDNEKNLKEIQNLIEYSENLSLIALSLLEKYSLFDQIVNRLSSIYLYNEETMEVIFHTMQNRNLITNSLIFLTEAREYYYEQGLNSNILEKLEGKFPNLKTVTELQSVLAKLPSLKADIVPKILPISETNNITDLYLFICYQLILSMSIVKEKFKAIRLENEYNDFVLALLRLRISLWGWSIEDQQRMGRSANGKDAGEVDILIRSGGKTITLIEALRLSCRDQDYVKLHAEKTQFYNSQINNYYILIYYIGSKSNYENTWDCYCEDFISSNFDSKCIPNKNRGFENLSDMFIDTRDMKIAKTFHGPSDEITYFHIMLNLSKI</sequence>
<protein>
    <submittedName>
        <fullName evidence="1">Uncharacterized protein</fullName>
    </submittedName>
</protein>
<dbReference type="EMBL" id="SGTH01000001">
    <property type="protein sequence ID" value="RZH32137.1"/>
    <property type="molecule type" value="Genomic_DNA"/>
</dbReference>
<evidence type="ECO:0000313" key="2">
    <source>
        <dbReference type="Proteomes" id="UP000294065"/>
    </source>
</evidence>
<dbReference type="AlphaFoldDB" id="A0AAE8GC41"/>
<gene>
    <name evidence="1" type="ORF">EXD98_02650</name>
</gene>
<accession>A0AAE8GC41</accession>
<reference evidence="1 2" key="1">
    <citation type="submission" date="2019-02" db="EMBL/GenBank/DDBJ databases">
        <title>The Batch Genome Submission of Acinetobacter spp. strains.</title>
        <authorList>
            <person name="Qin J."/>
            <person name="Hu Y."/>
            <person name="Ye H."/>
            <person name="Wei L."/>
            <person name="Feng Y."/>
            <person name="Zong Z."/>
        </authorList>
    </citation>
    <scope>NUCLEOTIDE SEQUENCE [LARGE SCALE GENOMIC DNA]</scope>
    <source>
        <strain evidence="1 2">WCHAP100012</strain>
    </source>
</reference>
<dbReference type="RefSeq" id="WP_130172554.1">
    <property type="nucleotide sequence ID" value="NZ_SGTH01000001.1"/>
</dbReference>
<dbReference type="Proteomes" id="UP000294065">
    <property type="component" value="Unassembled WGS sequence"/>
</dbReference>
<evidence type="ECO:0000313" key="1">
    <source>
        <dbReference type="EMBL" id="RZH32137.1"/>
    </source>
</evidence>
<organism evidence="1 2">
    <name type="scientific">Acinetobacter pittii</name>
    <name type="common">Acinetobacter genomosp. 3</name>
    <dbReference type="NCBI Taxonomy" id="48296"/>
    <lineage>
        <taxon>Bacteria</taxon>
        <taxon>Pseudomonadati</taxon>
        <taxon>Pseudomonadota</taxon>
        <taxon>Gammaproteobacteria</taxon>
        <taxon>Moraxellales</taxon>
        <taxon>Moraxellaceae</taxon>
        <taxon>Acinetobacter</taxon>
        <taxon>Acinetobacter calcoaceticus/baumannii complex</taxon>
    </lineage>
</organism>
<comment type="caution">
    <text evidence="1">The sequence shown here is derived from an EMBL/GenBank/DDBJ whole genome shotgun (WGS) entry which is preliminary data.</text>
</comment>
<proteinExistence type="predicted"/>
<name>A0AAE8GC41_ACIPI</name>